<keyword evidence="1" id="KW-0732">Signal</keyword>
<evidence type="ECO:0000313" key="3">
    <source>
        <dbReference type="Proteomes" id="UP000192042"/>
    </source>
</evidence>
<dbReference type="KEGG" id="nja:NSJP_0790"/>
<dbReference type="Proteomes" id="UP000192042">
    <property type="component" value="Chromosome I"/>
</dbReference>
<feature type="signal peptide" evidence="1">
    <location>
        <begin position="1"/>
        <end position="30"/>
    </location>
</feature>
<evidence type="ECO:0000313" key="2">
    <source>
        <dbReference type="EMBL" id="SLM46962.1"/>
    </source>
</evidence>
<sequence>MRSVKTVSRFIGSAITLTLLVTLTIPAAHAAPARVAKDGGERSKAVAMAARYLQGPGFADPMLAAETAPDASLSVEVDHKGWARMDREQRMDFLDRMNGGVLRANGGVSVDIHVSMNGSKVATSTFSSGQQVMRLVD</sequence>
<proteinExistence type="predicted"/>
<dbReference type="RefSeq" id="WP_080885566.1">
    <property type="nucleotide sequence ID" value="NZ_LT828648.1"/>
</dbReference>
<organism evidence="2 3">
    <name type="scientific">Nitrospira japonica</name>
    <dbReference type="NCBI Taxonomy" id="1325564"/>
    <lineage>
        <taxon>Bacteria</taxon>
        <taxon>Pseudomonadati</taxon>
        <taxon>Nitrospirota</taxon>
        <taxon>Nitrospiria</taxon>
        <taxon>Nitrospirales</taxon>
        <taxon>Nitrospiraceae</taxon>
        <taxon>Nitrospira</taxon>
    </lineage>
</organism>
<name>A0A1W1I1U6_9BACT</name>
<gene>
    <name evidence="2" type="ORF">NSJP_0790</name>
</gene>
<dbReference type="AlphaFoldDB" id="A0A1W1I1U6"/>
<dbReference type="EMBL" id="LT828648">
    <property type="protein sequence ID" value="SLM46962.1"/>
    <property type="molecule type" value="Genomic_DNA"/>
</dbReference>
<accession>A0A1W1I1U6</accession>
<evidence type="ECO:0000256" key="1">
    <source>
        <dbReference type="SAM" id="SignalP"/>
    </source>
</evidence>
<protein>
    <submittedName>
        <fullName evidence="2">Uncharacterized protein</fullName>
    </submittedName>
</protein>
<reference evidence="2 3" key="1">
    <citation type="submission" date="2017-03" db="EMBL/GenBank/DDBJ databases">
        <authorList>
            <person name="Afonso C.L."/>
            <person name="Miller P.J."/>
            <person name="Scott M.A."/>
            <person name="Spackman E."/>
            <person name="Goraichik I."/>
            <person name="Dimitrov K.M."/>
            <person name="Suarez D.L."/>
            <person name="Swayne D.E."/>
        </authorList>
    </citation>
    <scope>NUCLEOTIDE SEQUENCE [LARGE SCALE GENOMIC DNA]</scope>
    <source>
        <strain evidence="2">Genome sequencing of Nitrospira japonica strain NJ11</strain>
    </source>
</reference>
<keyword evidence="3" id="KW-1185">Reference proteome</keyword>
<feature type="chain" id="PRO_5011963832" evidence="1">
    <location>
        <begin position="31"/>
        <end position="137"/>
    </location>
</feature>